<protein>
    <submittedName>
        <fullName evidence="2">Anti-sigma factor</fullName>
    </submittedName>
</protein>
<organism evidence="2 3">
    <name type="scientific">Pseudomonas nabeulensis</name>
    <dbReference type="NCBI Taxonomy" id="2293833"/>
    <lineage>
        <taxon>Bacteria</taxon>
        <taxon>Pseudomonadati</taxon>
        <taxon>Pseudomonadota</taxon>
        <taxon>Gammaproteobacteria</taxon>
        <taxon>Pseudomonadales</taxon>
        <taxon>Pseudomonadaceae</taxon>
        <taxon>Pseudomonas</taxon>
    </lineage>
</organism>
<dbReference type="OrthoDB" id="9801227at2"/>
<accession>A0A4Z0B8D7</accession>
<sequence length="222" mass="24426">MLINADFTQRAAVATHDYNWVASPQPGVERVMLDRVGGERARATSIVRYSAGSSFAPHQHLGGEEILVLSGTFADDDDSYPAGRYLRNPPGSSHAPSSPDGAVIFVKLWQMPTDEQRKVRIDTRRPEAWQQAGDREVCQLHVCESESVCLVRLSAGTLTFDSAVEHAEVLVLSGSLVEAGRHYEAGSWLRFPPGEYPQLRASIEGCTFYFRDGYLIGLSSKV</sequence>
<dbReference type="CDD" id="cd20303">
    <property type="entry name" value="cupin_ChrR_1"/>
    <property type="match status" value="1"/>
</dbReference>
<dbReference type="RefSeq" id="WP_135307193.1">
    <property type="nucleotide sequence ID" value="NZ_QUZT01000004.1"/>
</dbReference>
<dbReference type="InterPro" id="IPR011051">
    <property type="entry name" value="RmlC_Cupin_sf"/>
</dbReference>
<feature type="domain" description="ChrR-like cupin" evidence="1">
    <location>
        <begin position="9"/>
        <end position="111"/>
    </location>
</feature>
<dbReference type="AlphaFoldDB" id="A0A4Z0B8D7"/>
<name>A0A4Z0B8D7_9PSED</name>
<dbReference type="Proteomes" id="UP000297734">
    <property type="component" value="Unassembled WGS sequence"/>
</dbReference>
<evidence type="ECO:0000313" key="2">
    <source>
        <dbReference type="EMBL" id="TFY95322.1"/>
    </source>
</evidence>
<dbReference type="InterPro" id="IPR025979">
    <property type="entry name" value="ChrR-like_cupin_dom"/>
</dbReference>
<proteinExistence type="predicted"/>
<dbReference type="EMBL" id="QUZT01000004">
    <property type="protein sequence ID" value="TFY95322.1"/>
    <property type="molecule type" value="Genomic_DNA"/>
</dbReference>
<gene>
    <name evidence="2" type="ORF">DYL61_03320</name>
</gene>
<dbReference type="InterPro" id="IPR014710">
    <property type="entry name" value="RmlC-like_jellyroll"/>
</dbReference>
<dbReference type="Pfam" id="PF12973">
    <property type="entry name" value="Cupin_7"/>
    <property type="match status" value="1"/>
</dbReference>
<comment type="caution">
    <text evidence="2">The sequence shown here is derived from an EMBL/GenBank/DDBJ whole genome shotgun (WGS) entry which is preliminary data.</text>
</comment>
<evidence type="ECO:0000259" key="1">
    <source>
        <dbReference type="Pfam" id="PF12973"/>
    </source>
</evidence>
<keyword evidence="3" id="KW-1185">Reference proteome</keyword>
<evidence type="ECO:0000313" key="3">
    <source>
        <dbReference type="Proteomes" id="UP000297734"/>
    </source>
</evidence>
<dbReference type="SUPFAM" id="SSF51182">
    <property type="entry name" value="RmlC-like cupins"/>
    <property type="match status" value="2"/>
</dbReference>
<reference evidence="2 3" key="1">
    <citation type="journal article" date="2019" name="Syst. Appl. Microbiol.">
        <title>New species of pathogenic Pseudomonas isolated from citrus in Tunisia: Proposal of Pseudomonas kairouanensis sp. nov. and Pseudomonas nabeulensis sp. nov.</title>
        <authorList>
            <person name="Oueslati M."/>
            <person name="Mulet M."/>
            <person name="Gomila M."/>
            <person name="Berge O."/>
            <person name="Hajlaoui M.R."/>
            <person name="Lalucat J."/>
            <person name="Sadfi-Zouaoui N."/>
            <person name="Garcia-Valdes E."/>
        </authorList>
    </citation>
    <scope>NUCLEOTIDE SEQUENCE [LARGE SCALE GENOMIC DNA]</scope>
    <source>
        <strain evidence="2 3">E10B</strain>
    </source>
</reference>
<dbReference type="Gene3D" id="2.60.120.10">
    <property type="entry name" value="Jelly Rolls"/>
    <property type="match status" value="1"/>
</dbReference>